<feature type="region of interest" description="Disordered" evidence="1">
    <location>
        <begin position="879"/>
        <end position="898"/>
    </location>
</feature>
<dbReference type="AlphaFoldDB" id="A0ABD2PCT8"/>
<evidence type="ECO:0000256" key="1">
    <source>
        <dbReference type="SAM" id="MobiDB-lite"/>
    </source>
</evidence>
<accession>A0ABD2PCT8</accession>
<sequence length="1140" mass="133714">MDKKKDEPVPVDPRLELMSKIMLLSYRVKPDRWAKMIVVEDNLKMINHFFDDPKEKELILTLVGGQFYVYKTYDQSIKQKYTHFFRKQNEKVTAENFRQVLNFGDMSGKPIDDLSILMNHVFIPLLNHPGNQKGWPQTVKEDVKAQLDEFKNYVEEIRGAMKGETILPMPNAVTLIYQTISMHAASYGESVDHNVKLEIETAVVKWSQICKEVLKENSKSAFVDGAHPTPMEEINFWQKRRKNLQNIYDQLSDPRVKKLAEYLEVTSSSYLTTFKTLFRNVVAALIEAKDITIYLKPLIPHIKRFEENDFLDLKNYIKPLIHVVGLIWAHSRYYSFSEKIVNLFKQIANLLIESVIRNLDPSSVFLGDPEEVCDKVTKTIDMLNLFLDSFEYVREHLHEYYAKIENATPQPWNFHRRTAFQRLIEFLNRLNLVKKILVANIDYSKLERVEIGGLKGKYLSVKCEDIFTDFGRVYSVFQNITYDVLDIEDLHIHDDYKIFENKCADIDHRLASVFQQAFDDCNNLEGLFKLLNIVGNLVERPAVRAEVAEKFPGLIVIMDEVVDNIKAMYDDGEKNGILLDKYFPPVAGRIYWYKKHLSRLDKTESSFKQINNEILRSEEAMYMLSKYSQMAKILNDRITEVLHEWIQQIRVEIEEGLAKTQLGREPGKEEIFVNLDPKLEAILKEMRYLMQLDLEGLPDEAKAVFDEVENIYKSYVRLKRIEQYYNFLKESTLVVEYSMIESEMDKIGTMLEPLMTSVTWSENEPENIDVMYEIVKYLYDRVTEAQSNMSKLISDIDLWANMPLFERKDGKKENLLNIDDRNERVQKRFDQINNCTQELKNVLYHNYHLYFDFPYTPPPTPPSEQLQKTTLEPRLEEETFTYDDSFKSSSDEDLEEIQESKTRVTTLASTSRAETSEDKFNRRREYIQASSQKLHKYKTIESSSGVTIEELTQPPEPNISQKWDAYLSYLDQLLVDKLIQAVEISQMYFLNEMGDYQPTTPFLEISLVLKEPHLTYEPSVNKKDTPNLLSQIELMLKDVYNMGLFMERISPTSTEENYFNDLANNEGCLDNHDEICSRIILAMNEAADFVNTFDEYIPLWANDRNEFLQEFLKYSRRLTYEEKQQIKDEDAPPIKENPQR</sequence>
<evidence type="ECO:0000313" key="4">
    <source>
        <dbReference type="Proteomes" id="UP001516400"/>
    </source>
</evidence>
<keyword evidence="4" id="KW-1185">Reference proteome</keyword>
<proteinExistence type="predicted"/>
<evidence type="ECO:0000259" key="2">
    <source>
        <dbReference type="Pfam" id="PF08385"/>
    </source>
</evidence>
<dbReference type="InterPro" id="IPR013594">
    <property type="entry name" value="Dynein_heavy_tail"/>
</dbReference>
<dbReference type="Proteomes" id="UP001516400">
    <property type="component" value="Unassembled WGS sequence"/>
</dbReference>
<evidence type="ECO:0000313" key="3">
    <source>
        <dbReference type="EMBL" id="KAL3288578.1"/>
    </source>
</evidence>
<dbReference type="PANTHER" id="PTHR46532:SF11">
    <property type="entry name" value="DYNEIN AXONEMAL HEAVY CHAIN 12"/>
    <property type="match status" value="1"/>
</dbReference>
<dbReference type="PANTHER" id="PTHR46532">
    <property type="entry name" value="MALE FERTILITY FACTOR KL5"/>
    <property type="match status" value="1"/>
</dbReference>
<gene>
    <name evidence="3" type="ORF">HHI36_003017</name>
</gene>
<dbReference type="EMBL" id="JABFTP020000185">
    <property type="protein sequence ID" value="KAL3288578.1"/>
    <property type="molecule type" value="Genomic_DNA"/>
</dbReference>
<protein>
    <recommendedName>
        <fullName evidence="2">Dynein heavy chain tail domain-containing protein</fullName>
    </recommendedName>
</protein>
<comment type="caution">
    <text evidence="3">The sequence shown here is derived from an EMBL/GenBank/DDBJ whole genome shotgun (WGS) entry which is preliminary data.</text>
</comment>
<organism evidence="3 4">
    <name type="scientific">Cryptolaemus montrouzieri</name>
    <dbReference type="NCBI Taxonomy" id="559131"/>
    <lineage>
        <taxon>Eukaryota</taxon>
        <taxon>Metazoa</taxon>
        <taxon>Ecdysozoa</taxon>
        <taxon>Arthropoda</taxon>
        <taxon>Hexapoda</taxon>
        <taxon>Insecta</taxon>
        <taxon>Pterygota</taxon>
        <taxon>Neoptera</taxon>
        <taxon>Endopterygota</taxon>
        <taxon>Coleoptera</taxon>
        <taxon>Polyphaga</taxon>
        <taxon>Cucujiformia</taxon>
        <taxon>Coccinelloidea</taxon>
        <taxon>Coccinellidae</taxon>
        <taxon>Scymninae</taxon>
        <taxon>Scymnini</taxon>
        <taxon>Cryptolaemus</taxon>
    </lineage>
</organism>
<dbReference type="Pfam" id="PF08385">
    <property type="entry name" value="DHC_N1"/>
    <property type="match status" value="1"/>
</dbReference>
<name>A0ABD2PCT8_9CUCU</name>
<reference evidence="3 4" key="1">
    <citation type="journal article" date="2021" name="BMC Biol.">
        <title>Horizontally acquired antibacterial genes associated with adaptive radiation of ladybird beetles.</title>
        <authorList>
            <person name="Li H.S."/>
            <person name="Tang X.F."/>
            <person name="Huang Y.H."/>
            <person name="Xu Z.Y."/>
            <person name="Chen M.L."/>
            <person name="Du X.Y."/>
            <person name="Qiu B.Y."/>
            <person name="Chen P.T."/>
            <person name="Zhang W."/>
            <person name="Slipinski A."/>
            <person name="Escalona H.E."/>
            <person name="Waterhouse R.M."/>
            <person name="Zwick A."/>
            <person name="Pang H."/>
        </authorList>
    </citation>
    <scope>NUCLEOTIDE SEQUENCE [LARGE SCALE GENOMIC DNA]</scope>
    <source>
        <strain evidence="3">SYSU2018</strain>
    </source>
</reference>
<dbReference type="InterPro" id="IPR026983">
    <property type="entry name" value="DHC"/>
</dbReference>
<feature type="domain" description="Dynein heavy chain tail" evidence="2">
    <location>
        <begin position="198"/>
        <end position="763"/>
    </location>
</feature>